<dbReference type="Gene3D" id="2.60.40.2630">
    <property type="match status" value="1"/>
</dbReference>
<evidence type="ECO:0000313" key="1">
    <source>
        <dbReference type="EMBL" id="MCG0342458.1"/>
    </source>
</evidence>
<accession>A0AAW5AYZ6</accession>
<dbReference type="AlphaFoldDB" id="A0AAW5AYZ6"/>
<proteinExistence type="predicted"/>
<protein>
    <submittedName>
        <fullName evidence="1">Fimbrillin family protein</fullName>
    </submittedName>
</protein>
<evidence type="ECO:0000313" key="2">
    <source>
        <dbReference type="Proteomes" id="UP001201179"/>
    </source>
</evidence>
<reference evidence="1" key="1">
    <citation type="submission" date="2022-01" db="EMBL/GenBank/DDBJ databases">
        <authorList>
            <person name="Mingchao X."/>
        </authorList>
    </citation>
    <scope>NUCLEOTIDE SEQUENCE</scope>
    <source>
        <strain evidence="1">Bv4372</strain>
    </source>
</reference>
<gene>
    <name evidence="1" type="ORF">L4X52_21155</name>
</gene>
<dbReference type="Pfam" id="PF13149">
    <property type="entry name" value="Mfa_like_1"/>
    <property type="match status" value="1"/>
</dbReference>
<organism evidence="1 2">
    <name type="scientific">Phocaeicola vulgatus</name>
    <name type="common">Bacteroides vulgatus</name>
    <dbReference type="NCBI Taxonomy" id="821"/>
    <lineage>
        <taxon>Bacteria</taxon>
        <taxon>Pseudomonadati</taxon>
        <taxon>Bacteroidota</taxon>
        <taxon>Bacteroidia</taxon>
        <taxon>Bacteroidales</taxon>
        <taxon>Bacteroidaceae</taxon>
        <taxon>Phocaeicola</taxon>
    </lineage>
</organism>
<dbReference type="InterPro" id="IPR025049">
    <property type="entry name" value="Mfa-like_1"/>
</dbReference>
<dbReference type="Proteomes" id="UP001201179">
    <property type="component" value="Unassembled WGS sequence"/>
</dbReference>
<comment type="caution">
    <text evidence="1">The sequence shown here is derived from an EMBL/GenBank/DDBJ whole genome shotgun (WGS) entry which is preliminary data.</text>
</comment>
<dbReference type="PROSITE" id="PS51257">
    <property type="entry name" value="PROKAR_LIPOPROTEIN"/>
    <property type="match status" value="1"/>
</dbReference>
<dbReference type="EMBL" id="JAKKWZ010000072">
    <property type="protein sequence ID" value="MCG0342458.1"/>
    <property type="molecule type" value="Genomic_DNA"/>
</dbReference>
<name>A0AAW5AYZ6_PHOVU</name>
<feature type="non-terminal residue" evidence="1">
    <location>
        <position position="300"/>
    </location>
</feature>
<dbReference type="CDD" id="cd13121">
    <property type="entry name" value="BF2867_like_C"/>
    <property type="match status" value="1"/>
</dbReference>
<sequence>MKIDIYKPVVLFLLPAVLAGCSGEREPFPQGGKAGLRIESCSSRGGTDGSPTLVKDFGMVLLDDTGGGYAGAVNPLHVTYGEGWIFPEVTLTETPCRLFAFSPFAAIPGKELPLSLVPQTDYLASGEIRLDWQNRSADIGMEHLLCLLEFTIEGSSACTLSVEGVPTGGTYDLAGGKLSAGEKGTVPSDGNTVLLLPGKAGNNRVVIRFQENTYGWLLPAVTLEAGKRYGYALSLGKEGGLILSGVSVRPWQEGEDYNGKYSINSLVYWVTYVHNVVYSFYRSMIYCYINSTQRCAGSIV</sequence>